<evidence type="ECO:0000256" key="6">
    <source>
        <dbReference type="ARBA" id="ARBA00049244"/>
    </source>
</evidence>
<dbReference type="EMBL" id="QKWP01000598">
    <property type="protein sequence ID" value="RIB17554.1"/>
    <property type="molecule type" value="Genomic_DNA"/>
</dbReference>
<dbReference type="SMART" id="SM00486">
    <property type="entry name" value="POLBc"/>
    <property type="match status" value="1"/>
</dbReference>
<evidence type="ECO:0000256" key="4">
    <source>
        <dbReference type="ARBA" id="ARBA00022932"/>
    </source>
</evidence>
<dbReference type="PANTHER" id="PTHR10322">
    <property type="entry name" value="DNA POLYMERASE CATALYTIC SUBUNIT"/>
    <property type="match status" value="1"/>
</dbReference>
<dbReference type="PROSITE" id="PS00116">
    <property type="entry name" value="DNA_POLYMERASE_B"/>
    <property type="match status" value="1"/>
</dbReference>
<comment type="catalytic activity">
    <reaction evidence="6 7">
        <text>DNA(n) + a 2'-deoxyribonucleoside 5'-triphosphate = DNA(n+1) + diphosphate</text>
        <dbReference type="Rhea" id="RHEA:22508"/>
        <dbReference type="Rhea" id="RHEA-COMP:17339"/>
        <dbReference type="Rhea" id="RHEA-COMP:17340"/>
        <dbReference type="ChEBI" id="CHEBI:33019"/>
        <dbReference type="ChEBI" id="CHEBI:61560"/>
        <dbReference type="ChEBI" id="CHEBI:173112"/>
        <dbReference type="EC" id="2.7.7.7"/>
    </reaction>
</comment>
<dbReference type="InterPro" id="IPR042087">
    <property type="entry name" value="DNA_pol_B_thumb"/>
</dbReference>
<evidence type="ECO:0000256" key="1">
    <source>
        <dbReference type="ARBA" id="ARBA00005755"/>
    </source>
</evidence>
<gene>
    <name evidence="10" type="ORF">C2G38_2186985</name>
</gene>
<dbReference type="PANTHER" id="PTHR10322:SF23">
    <property type="entry name" value="DNA POLYMERASE DELTA CATALYTIC SUBUNIT"/>
    <property type="match status" value="1"/>
</dbReference>
<dbReference type="Gene3D" id="1.10.287.690">
    <property type="entry name" value="Helix hairpin bin"/>
    <property type="match status" value="1"/>
</dbReference>
<dbReference type="InterPro" id="IPR050240">
    <property type="entry name" value="DNA_pol_type-B"/>
</dbReference>
<evidence type="ECO:0000256" key="7">
    <source>
        <dbReference type="RuleBase" id="RU000442"/>
    </source>
</evidence>
<dbReference type="SUPFAM" id="SSF56672">
    <property type="entry name" value="DNA/RNA polymerases"/>
    <property type="match status" value="1"/>
</dbReference>
<dbReference type="Pfam" id="PF00136">
    <property type="entry name" value="DNA_pol_B"/>
    <property type="match status" value="1"/>
</dbReference>
<dbReference type="GO" id="GO:0006261">
    <property type="term" value="P:DNA-templated DNA replication"/>
    <property type="evidence" value="ECO:0007669"/>
    <property type="project" value="TreeGrafter"/>
</dbReference>
<dbReference type="Gene3D" id="3.30.420.10">
    <property type="entry name" value="Ribonuclease H-like superfamily/Ribonuclease H"/>
    <property type="match status" value="1"/>
</dbReference>
<dbReference type="Gene3D" id="3.30.342.10">
    <property type="entry name" value="DNA Polymerase, chain B, domain 1"/>
    <property type="match status" value="1"/>
</dbReference>
<evidence type="ECO:0000313" key="11">
    <source>
        <dbReference type="Proteomes" id="UP000266673"/>
    </source>
</evidence>
<feature type="domain" description="DNA-directed DNA polymerase family B exonuclease" evidence="9">
    <location>
        <begin position="176"/>
        <end position="415"/>
    </location>
</feature>
<keyword evidence="2 7" id="KW-0808">Transferase</keyword>
<dbReference type="STRING" id="44941.A0A397V4U0"/>
<name>A0A397V4U0_9GLOM</name>
<organism evidence="10 11">
    <name type="scientific">Gigaspora rosea</name>
    <dbReference type="NCBI Taxonomy" id="44941"/>
    <lineage>
        <taxon>Eukaryota</taxon>
        <taxon>Fungi</taxon>
        <taxon>Fungi incertae sedis</taxon>
        <taxon>Mucoromycota</taxon>
        <taxon>Glomeromycotina</taxon>
        <taxon>Glomeromycetes</taxon>
        <taxon>Diversisporales</taxon>
        <taxon>Gigasporaceae</taxon>
        <taxon>Gigaspora</taxon>
    </lineage>
</organism>
<keyword evidence="4 7" id="KW-0239">DNA-directed DNA polymerase</keyword>
<dbReference type="InterPro" id="IPR006133">
    <property type="entry name" value="DNA-dir_DNA_pol_B_exonuc"/>
</dbReference>
<dbReference type="InterPro" id="IPR017964">
    <property type="entry name" value="DNA-dir_DNA_pol_B_CS"/>
</dbReference>
<protein>
    <recommendedName>
        <fullName evidence="7">DNA polymerase</fullName>
        <ecNumber evidence="7">2.7.7.7</ecNumber>
    </recommendedName>
</protein>
<dbReference type="InterPro" id="IPR006172">
    <property type="entry name" value="DNA-dir_DNA_pol_B"/>
</dbReference>
<sequence>MSKQSAQQTRYGGGETLAGILTRNDIISECDNGLTAILQQNLSNKQPIYFIPNDVSNATEYINGVSTYILRIYGTLINGQKARVDITGIKPFFDVAMPDNEPLSIFKPRLVKIILGSEKIDKSKFGIKVIHAYPIRGYHNEKKVYIRIITWNHYNRTRILKEVRKYGIETASDDITNVHYYRKIAREKKLPLSEWAILNDYHYNPSTNLPHYSYYFHVSVDNYRPLGENKQNNPIISKVLSHDRILVLTWDIETYSGRKMGDLPDARNEKDQVFMICMTVHWKDNPKPLLQICLDDIETKPDPEWITVICRNQINLLKAFALCWKNLAPDIQIGFNDSQYDWPFIIKKAKSLDILEWMYNHMSPESSNIEKILKWNYRKSEIKIYNEKFYSKYLKIPGCIPIDVRACFKKLYQKSEASSLKYYLEECGLGNALRYQELMVKHNVVNDYREVSSIAYVSLSDAHYFAGGMKVCNLLGAEAWSSNMLCSMIASENTESGKYPGAYVIIPIKGLENKRPVTGLDFASLYPSIIMTYNLSPDKIILFREETINVIRSGKKIHMIKFLFNGQTIEAWSIRHNNIPEEKGLYARVLENLFNKRKKMKKCLNKLDEESFEYSCLDSKQKAVKLYMNTFYGEAGNNLSPFYQLQLAGGVTSAGQCNIKFVKKFVEDKEFGVKYGDTDSLYLTCPEECLQECDRKYKLDQLSQEEYWEEMVKISMEVMANLRNEVNTELEKGNGTPYLNMAYEEVLFPVVFTGKKKYYGLEHKKKPNFNPGKLFIRGVDIVKRGQSKLFRDVGKEIMNRTLKVGNEETIHQIVEKVLWENVEKLSKLDYDEFIKTCIWRTKKEGKRGNISVERFVSQMEAKYSREVLENQQLIKKGLPANEYLYKVPKPGERFSYIVVVPEEIYDKCGKKIPQQKGDCMEYPDVVKKFNKKINIDYYIESLFGLCASFINYDDKYQPSPESLSKVLDRKKKSKEKKLKIVKDLLQSNDSPSLDEDEIAKIKDEKSQKSAKKWLKNYIKNLRDAPKKEEAIICHLWKDATTQAEKICSGISRAGMINNDFLNVLDKIADSIHLKLSDLLSKLSKLNVEYRNRLYELIMQAQKYKTDITILEEYIFRYNLESECKALIDFRNTWYKVTGLEIARFQALSIMQNSKKDNPSESDIDEIVDLYC</sequence>
<feature type="domain" description="DNA-directed DNA polymerase family B multifunctional" evidence="8">
    <location>
        <begin position="473"/>
        <end position="944"/>
    </location>
</feature>
<dbReference type="GO" id="GO:0003677">
    <property type="term" value="F:DNA binding"/>
    <property type="evidence" value="ECO:0007669"/>
    <property type="project" value="UniProtKB-KW"/>
</dbReference>
<keyword evidence="11" id="KW-1185">Reference proteome</keyword>
<evidence type="ECO:0000256" key="2">
    <source>
        <dbReference type="ARBA" id="ARBA00022679"/>
    </source>
</evidence>
<keyword evidence="7" id="KW-0235">DNA replication</keyword>
<dbReference type="InterPro" id="IPR006134">
    <property type="entry name" value="DNA-dir_DNA_pol_B_multi_dom"/>
</dbReference>
<dbReference type="InterPro" id="IPR012337">
    <property type="entry name" value="RNaseH-like_sf"/>
</dbReference>
<dbReference type="OrthoDB" id="2156839at2759"/>
<dbReference type="AlphaFoldDB" id="A0A397V4U0"/>
<evidence type="ECO:0000256" key="3">
    <source>
        <dbReference type="ARBA" id="ARBA00022695"/>
    </source>
</evidence>
<accession>A0A397V4U0</accession>
<evidence type="ECO:0000259" key="9">
    <source>
        <dbReference type="Pfam" id="PF03104"/>
    </source>
</evidence>
<dbReference type="Pfam" id="PF03104">
    <property type="entry name" value="DNA_pol_B_exo1"/>
    <property type="match status" value="1"/>
</dbReference>
<dbReference type="InterPro" id="IPR043502">
    <property type="entry name" value="DNA/RNA_pol_sf"/>
</dbReference>
<dbReference type="Gene3D" id="1.10.132.60">
    <property type="entry name" value="DNA polymerase family B, C-terminal domain"/>
    <property type="match status" value="1"/>
</dbReference>
<reference evidence="10 11" key="1">
    <citation type="submission" date="2018-06" db="EMBL/GenBank/DDBJ databases">
        <title>Comparative genomics reveals the genomic features of Rhizophagus irregularis, R. cerebriforme, R. diaphanum and Gigaspora rosea, and their symbiotic lifestyle signature.</title>
        <authorList>
            <person name="Morin E."/>
            <person name="San Clemente H."/>
            <person name="Chen E.C.H."/>
            <person name="De La Providencia I."/>
            <person name="Hainaut M."/>
            <person name="Kuo A."/>
            <person name="Kohler A."/>
            <person name="Murat C."/>
            <person name="Tang N."/>
            <person name="Roy S."/>
            <person name="Loubradou J."/>
            <person name="Henrissat B."/>
            <person name="Grigoriev I.V."/>
            <person name="Corradi N."/>
            <person name="Roux C."/>
            <person name="Martin F.M."/>
        </authorList>
    </citation>
    <scope>NUCLEOTIDE SEQUENCE [LARGE SCALE GENOMIC DNA]</scope>
    <source>
        <strain evidence="10 11">DAOM 194757</strain>
    </source>
</reference>
<dbReference type="SUPFAM" id="SSF53098">
    <property type="entry name" value="Ribonuclease H-like"/>
    <property type="match status" value="1"/>
</dbReference>
<proteinExistence type="inferred from homology"/>
<dbReference type="PRINTS" id="PR00106">
    <property type="entry name" value="DNAPOLB"/>
</dbReference>
<dbReference type="Proteomes" id="UP000266673">
    <property type="component" value="Unassembled WGS sequence"/>
</dbReference>
<evidence type="ECO:0000259" key="8">
    <source>
        <dbReference type="Pfam" id="PF00136"/>
    </source>
</evidence>
<dbReference type="InterPro" id="IPR036397">
    <property type="entry name" value="RNaseH_sf"/>
</dbReference>
<dbReference type="GO" id="GO:0003887">
    <property type="term" value="F:DNA-directed DNA polymerase activity"/>
    <property type="evidence" value="ECO:0007669"/>
    <property type="project" value="UniProtKB-KW"/>
</dbReference>
<evidence type="ECO:0000256" key="5">
    <source>
        <dbReference type="ARBA" id="ARBA00023125"/>
    </source>
</evidence>
<evidence type="ECO:0000313" key="10">
    <source>
        <dbReference type="EMBL" id="RIB17554.1"/>
    </source>
</evidence>
<keyword evidence="5 7" id="KW-0238">DNA-binding</keyword>
<dbReference type="EC" id="2.7.7.7" evidence="7"/>
<comment type="similarity">
    <text evidence="1 7">Belongs to the DNA polymerase type-B family.</text>
</comment>
<dbReference type="GO" id="GO:0000166">
    <property type="term" value="F:nucleotide binding"/>
    <property type="evidence" value="ECO:0007669"/>
    <property type="project" value="InterPro"/>
</dbReference>
<keyword evidence="3 7" id="KW-0548">Nucleotidyltransferase</keyword>
<comment type="caution">
    <text evidence="10">The sequence shown here is derived from an EMBL/GenBank/DDBJ whole genome shotgun (WGS) entry which is preliminary data.</text>
</comment>
<dbReference type="InterPro" id="IPR023211">
    <property type="entry name" value="DNA_pol_palm_dom_sf"/>
</dbReference>
<dbReference type="Gene3D" id="3.90.1600.10">
    <property type="entry name" value="Palm domain of DNA polymerase"/>
    <property type="match status" value="1"/>
</dbReference>